<evidence type="ECO:0000313" key="1">
    <source>
        <dbReference type="Proteomes" id="UP000887569"/>
    </source>
</evidence>
<sequence length="103" mass="11952">MTTGLRNSLTKICSIRFRFIYSLIFAPFCFNSNFPRNISALRLFSPAYLTHIYKSPVNIFSSINICSVNYLQNQVILWPQLNKRLMMLHCLKLESISVSCLIL</sequence>
<dbReference type="WBParaSite" id="PgR032X_g023_t01">
    <property type="protein sequence ID" value="PgR032X_g023_t01"/>
    <property type="gene ID" value="PgR032X_g023"/>
</dbReference>
<accession>A0A915BB71</accession>
<reference evidence="2" key="1">
    <citation type="submission" date="2022-11" db="UniProtKB">
        <authorList>
            <consortium name="WormBaseParasite"/>
        </authorList>
    </citation>
    <scope>IDENTIFICATION</scope>
</reference>
<dbReference type="Proteomes" id="UP000887569">
    <property type="component" value="Unplaced"/>
</dbReference>
<proteinExistence type="predicted"/>
<keyword evidence="1" id="KW-1185">Reference proteome</keyword>
<organism evidence="1 2">
    <name type="scientific">Parascaris univalens</name>
    <name type="common">Nematode worm</name>
    <dbReference type="NCBI Taxonomy" id="6257"/>
    <lineage>
        <taxon>Eukaryota</taxon>
        <taxon>Metazoa</taxon>
        <taxon>Ecdysozoa</taxon>
        <taxon>Nematoda</taxon>
        <taxon>Chromadorea</taxon>
        <taxon>Rhabditida</taxon>
        <taxon>Spirurina</taxon>
        <taxon>Ascaridomorpha</taxon>
        <taxon>Ascaridoidea</taxon>
        <taxon>Ascarididae</taxon>
        <taxon>Parascaris</taxon>
    </lineage>
</organism>
<dbReference type="AlphaFoldDB" id="A0A915BB71"/>
<evidence type="ECO:0000313" key="2">
    <source>
        <dbReference type="WBParaSite" id="PgR032X_g023_t01"/>
    </source>
</evidence>
<name>A0A915BB71_PARUN</name>
<protein>
    <submittedName>
        <fullName evidence="2">Uncharacterized protein</fullName>
    </submittedName>
</protein>